<evidence type="ECO:0000256" key="1">
    <source>
        <dbReference type="SAM" id="SignalP"/>
    </source>
</evidence>
<dbReference type="PANTHER" id="PTHR40376:SF1">
    <property type="entry name" value="ODONTOGENESIS ASSOCIATED PHOSPHOPROTEIN"/>
    <property type="match status" value="1"/>
</dbReference>
<sequence length="139" mass="15988">MARSPSPVCFSYRFLVFWLLITVAEGQRNTYNPLGVSEPSVNPTDCQIFTLTPPPATRPPVTTSRPVTLATRWCHFPPLRKPGIPFGFPNPPFRHPNCGRQPHLPPHIHCRHPFLLPRRGFYPHKYFPRRKSSSSSEEY</sequence>
<evidence type="ECO:0000313" key="2">
    <source>
        <dbReference type="Proteomes" id="UP000515140"/>
    </source>
</evidence>
<dbReference type="PANTHER" id="PTHR40376">
    <property type="entry name" value="ODONTOGENESIS ASSOCIATED PHOSPHOPROTEIN"/>
    <property type="match status" value="1"/>
</dbReference>
<dbReference type="KEGG" id="pcw:110209783"/>
<dbReference type="FunCoup" id="A0A6P5KEZ8">
    <property type="interactions" value="36"/>
</dbReference>
<feature type="signal peptide" evidence="1">
    <location>
        <begin position="1"/>
        <end position="26"/>
    </location>
</feature>
<dbReference type="Proteomes" id="UP000515140">
    <property type="component" value="Unplaced"/>
</dbReference>
<name>A0A6P5KEZ8_PHACI</name>
<keyword evidence="2" id="KW-1185">Reference proteome</keyword>
<organism evidence="2 3">
    <name type="scientific">Phascolarctos cinereus</name>
    <name type="common">Koala</name>
    <dbReference type="NCBI Taxonomy" id="38626"/>
    <lineage>
        <taxon>Eukaryota</taxon>
        <taxon>Metazoa</taxon>
        <taxon>Chordata</taxon>
        <taxon>Craniata</taxon>
        <taxon>Vertebrata</taxon>
        <taxon>Euteleostomi</taxon>
        <taxon>Mammalia</taxon>
        <taxon>Metatheria</taxon>
        <taxon>Diprotodontia</taxon>
        <taxon>Phascolarctidae</taxon>
        <taxon>Phascolarctos</taxon>
    </lineage>
</organism>
<dbReference type="CTD" id="152816"/>
<dbReference type="OMA" id="FYWPHRR"/>
<dbReference type="AlphaFoldDB" id="A0A6P5KEZ8"/>
<reference evidence="3" key="1">
    <citation type="submission" date="2025-08" db="UniProtKB">
        <authorList>
            <consortium name="RefSeq"/>
        </authorList>
    </citation>
    <scope>IDENTIFICATION</scope>
    <source>
        <tissue evidence="3">Spleen</tissue>
    </source>
</reference>
<feature type="chain" id="PRO_5028115351" evidence="1">
    <location>
        <begin position="27"/>
        <end position="139"/>
    </location>
</feature>
<dbReference type="InterPro" id="IPR031706">
    <property type="entry name" value="ODAPH"/>
</dbReference>
<dbReference type="RefSeq" id="XP_020844125.1">
    <property type="nucleotide sequence ID" value="XM_020988466.1"/>
</dbReference>
<dbReference type="GeneID" id="110209783"/>
<accession>A0A6P5KEZ8</accession>
<dbReference type="Pfam" id="PF15848">
    <property type="entry name" value="ODAPH"/>
    <property type="match status" value="1"/>
</dbReference>
<dbReference type="InParanoid" id="A0A6P5KEZ8"/>
<keyword evidence="1" id="KW-0732">Signal</keyword>
<proteinExistence type="predicted"/>
<evidence type="ECO:0000313" key="3">
    <source>
        <dbReference type="RefSeq" id="XP_020844125.1"/>
    </source>
</evidence>
<protein>
    <submittedName>
        <fullName evidence="3">Uncharacterized protein C4orf26 homolog</fullName>
    </submittedName>
</protein>
<gene>
    <name evidence="3" type="primary">CUNH4orf26</name>
</gene>
<dbReference type="GO" id="GO:0070175">
    <property type="term" value="P:positive regulation of enamel mineralization"/>
    <property type="evidence" value="ECO:0007669"/>
    <property type="project" value="TreeGrafter"/>
</dbReference>